<dbReference type="PANTHER" id="PTHR12151:SF25">
    <property type="entry name" value="LINALOOL DEHYDRATASE_ISOMERASE DOMAIN-CONTAINING PROTEIN"/>
    <property type="match status" value="1"/>
</dbReference>
<dbReference type="PANTHER" id="PTHR12151">
    <property type="entry name" value="ELECTRON TRANSPORT PROTIN SCO1/SENC FAMILY MEMBER"/>
    <property type="match status" value="1"/>
</dbReference>
<feature type="disulfide bond" description="Redox-active" evidence="4">
    <location>
        <begin position="66"/>
        <end position="70"/>
    </location>
</feature>
<reference evidence="6 7" key="1">
    <citation type="journal article" date="2013" name="Genome Announc.">
        <title>Draft Genome Sequence of Strain JLT2015T, Belonging to the Family Sphingomonadaceae of the Alphaproteobacteria.</title>
        <authorList>
            <person name="Tang K."/>
            <person name="Liu K."/>
            <person name="Li S."/>
            <person name="Jiao N."/>
        </authorList>
    </citation>
    <scope>NUCLEOTIDE SEQUENCE [LARGE SCALE GENOMIC DNA]</scope>
    <source>
        <strain evidence="6 7">JLT2015</strain>
    </source>
</reference>
<dbReference type="InterPro" id="IPR036249">
    <property type="entry name" value="Thioredoxin-like_sf"/>
</dbReference>
<dbReference type="AlphaFoldDB" id="M2U7T1"/>
<keyword evidence="2 3" id="KW-0186">Copper</keyword>
<protein>
    <submittedName>
        <fullName evidence="6">Cytochrome oxidase biogenesis protein</fullName>
    </submittedName>
</protein>
<dbReference type="GO" id="GO:0046872">
    <property type="term" value="F:metal ion binding"/>
    <property type="evidence" value="ECO:0007669"/>
    <property type="project" value="UniProtKB-KW"/>
</dbReference>
<dbReference type="Gene3D" id="3.40.30.10">
    <property type="entry name" value="Glutaredoxin"/>
    <property type="match status" value="1"/>
</dbReference>
<keyword evidence="7" id="KW-1185">Reference proteome</keyword>
<dbReference type="Proteomes" id="UP000011717">
    <property type="component" value="Unassembled WGS sequence"/>
</dbReference>
<dbReference type="InterPro" id="IPR013766">
    <property type="entry name" value="Thioredoxin_domain"/>
</dbReference>
<sequence length="195" mass="21034">MGGLILVGACSQAGGDGDASAGAAEPPMAGADLGGPFTLQNADGETVTNQDFAGQYRLVYFGYTFCPDVCPVDVQRMGKAYAELKQSDPELAARLQPIFITIDPERDTPQVAQEFADNFGPGILGLSGTPEQIETAALAYRVYYSKGDARDDGFYLMDHSAYIYLMDENGEPVNFYDRGQTPAQMAADIRKWMTS</sequence>
<comment type="caution">
    <text evidence="6">The sequence shown here is derived from an EMBL/GenBank/DDBJ whole genome shotgun (WGS) entry which is preliminary data.</text>
</comment>
<accession>M2U7T1</accession>
<evidence type="ECO:0000313" key="7">
    <source>
        <dbReference type="Proteomes" id="UP000011717"/>
    </source>
</evidence>
<evidence type="ECO:0000256" key="2">
    <source>
        <dbReference type="ARBA" id="ARBA00023008"/>
    </source>
</evidence>
<feature type="domain" description="Thioredoxin" evidence="5">
    <location>
        <begin position="28"/>
        <end position="194"/>
    </location>
</feature>
<dbReference type="Pfam" id="PF02630">
    <property type="entry name" value="SCO1-SenC"/>
    <property type="match status" value="1"/>
</dbReference>
<evidence type="ECO:0000256" key="1">
    <source>
        <dbReference type="ARBA" id="ARBA00010996"/>
    </source>
</evidence>
<dbReference type="FunFam" id="3.40.30.10:FF:000013">
    <property type="entry name" value="Blast:Protein SCO1 homolog, mitochondrial"/>
    <property type="match status" value="1"/>
</dbReference>
<dbReference type="EMBL" id="AMRV01000002">
    <property type="protein sequence ID" value="EMD84058.1"/>
    <property type="molecule type" value="Genomic_DNA"/>
</dbReference>
<feature type="binding site" evidence="3">
    <location>
        <position position="159"/>
    </location>
    <ligand>
        <name>Cu cation</name>
        <dbReference type="ChEBI" id="CHEBI:23378"/>
    </ligand>
</feature>
<comment type="similarity">
    <text evidence="1">Belongs to the SCO1/2 family.</text>
</comment>
<evidence type="ECO:0000256" key="3">
    <source>
        <dbReference type="PIRSR" id="PIRSR603782-1"/>
    </source>
</evidence>
<keyword evidence="4" id="KW-1015">Disulfide bond</keyword>
<dbReference type="InterPro" id="IPR003782">
    <property type="entry name" value="SCO1/SenC"/>
</dbReference>
<dbReference type="SUPFAM" id="SSF52833">
    <property type="entry name" value="Thioredoxin-like"/>
    <property type="match status" value="1"/>
</dbReference>
<dbReference type="PATRIC" id="fig|1234595.3.peg.1031"/>
<proteinExistence type="inferred from homology"/>
<keyword evidence="3" id="KW-0479">Metal-binding</keyword>
<evidence type="ECO:0000313" key="6">
    <source>
        <dbReference type="EMBL" id="EMD84058.1"/>
    </source>
</evidence>
<organism evidence="6 7">
    <name type="scientific">Pacificimonas flava</name>
    <dbReference type="NCBI Taxonomy" id="1234595"/>
    <lineage>
        <taxon>Bacteria</taxon>
        <taxon>Pseudomonadati</taxon>
        <taxon>Pseudomonadota</taxon>
        <taxon>Alphaproteobacteria</taxon>
        <taxon>Sphingomonadales</taxon>
        <taxon>Sphingosinicellaceae</taxon>
        <taxon>Pacificimonas</taxon>
    </lineage>
</organism>
<feature type="binding site" evidence="3">
    <location>
        <position position="66"/>
    </location>
    <ligand>
        <name>Cu cation</name>
        <dbReference type="ChEBI" id="CHEBI:23378"/>
    </ligand>
</feature>
<dbReference type="PROSITE" id="PS51352">
    <property type="entry name" value="THIOREDOXIN_2"/>
    <property type="match status" value="1"/>
</dbReference>
<gene>
    <name evidence="6" type="ORF">C725_1030</name>
</gene>
<dbReference type="CDD" id="cd02968">
    <property type="entry name" value="SCO"/>
    <property type="match status" value="1"/>
</dbReference>
<evidence type="ECO:0000256" key="4">
    <source>
        <dbReference type="PIRSR" id="PIRSR603782-2"/>
    </source>
</evidence>
<feature type="binding site" evidence="3">
    <location>
        <position position="70"/>
    </location>
    <ligand>
        <name>Cu cation</name>
        <dbReference type="ChEBI" id="CHEBI:23378"/>
    </ligand>
</feature>
<name>M2U7T1_9SPHN</name>
<evidence type="ECO:0000259" key="5">
    <source>
        <dbReference type="PROSITE" id="PS51352"/>
    </source>
</evidence>